<keyword evidence="4" id="KW-1185">Reference proteome</keyword>
<proteinExistence type="predicted"/>
<dbReference type="Pfam" id="PF00501">
    <property type="entry name" value="AMP-binding"/>
    <property type="match status" value="1"/>
</dbReference>
<reference evidence="3 4" key="1">
    <citation type="submission" date="2016-04" db="EMBL/GenBank/DDBJ databases">
        <title>The genome of Intoshia linei affirms orthonectids as highly simplified spiralians.</title>
        <authorList>
            <person name="Mikhailov K.V."/>
            <person name="Slusarev G.S."/>
            <person name="Nikitin M.A."/>
            <person name="Logacheva M.D."/>
            <person name="Penin A."/>
            <person name="Aleoshin V."/>
            <person name="Panchin Y.V."/>
        </authorList>
    </citation>
    <scope>NUCLEOTIDE SEQUENCE [LARGE SCALE GENOMIC DNA]</scope>
    <source>
        <strain evidence="3">Intl2013</strain>
        <tissue evidence="3">Whole animal</tissue>
    </source>
</reference>
<dbReference type="PANTHER" id="PTHR22754:SF32">
    <property type="entry name" value="DISCO-INTERACTING PROTEIN 2"/>
    <property type="match status" value="1"/>
</dbReference>
<dbReference type="InterPro" id="IPR042099">
    <property type="entry name" value="ANL_N_sf"/>
</dbReference>
<organism evidence="3 4">
    <name type="scientific">Intoshia linei</name>
    <dbReference type="NCBI Taxonomy" id="1819745"/>
    <lineage>
        <taxon>Eukaryota</taxon>
        <taxon>Metazoa</taxon>
        <taxon>Spiralia</taxon>
        <taxon>Lophotrochozoa</taxon>
        <taxon>Mesozoa</taxon>
        <taxon>Orthonectida</taxon>
        <taxon>Rhopaluridae</taxon>
        <taxon>Intoshia</taxon>
    </lineage>
</organism>
<dbReference type="OrthoDB" id="69964at2759"/>
<dbReference type="PANTHER" id="PTHR22754">
    <property type="entry name" value="DISCO-INTERACTING PROTEIN 2 DIP2 -RELATED"/>
    <property type="match status" value="1"/>
</dbReference>
<dbReference type="Gene3D" id="3.40.50.12780">
    <property type="entry name" value="N-terminal domain of ligase-like"/>
    <property type="match status" value="2"/>
</dbReference>
<feature type="domain" description="AMP-binding enzyme C-terminal" evidence="2">
    <location>
        <begin position="1436"/>
        <end position="1523"/>
    </location>
</feature>
<feature type="domain" description="AMP-dependent synthetase/ligase" evidence="1">
    <location>
        <begin position="461"/>
        <end position="699"/>
    </location>
</feature>
<evidence type="ECO:0000259" key="1">
    <source>
        <dbReference type="Pfam" id="PF00501"/>
    </source>
</evidence>
<comment type="caution">
    <text evidence="3">The sequence shown here is derived from an EMBL/GenBank/DDBJ whole genome shotgun (WGS) entry which is preliminary data.</text>
</comment>
<evidence type="ECO:0000313" key="3">
    <source>
        <dbReference type="EMBL" id="OAF70296.1"/>
    </source>
</evidence>
<dbReference type="Gene3D" id="3.40.50.980">
    <property type="match status" value="1"/>
</dbReference>
<gene>
    <name evidence="3" type="ORF">A3Q56_01953</name>
</gene>
<dbReference type="InterPro" id="IPR025110">
    <property type="entry name" value="AMP-bd_C"/>
</dbReference>
<evidence type="ECO:0000313" key="4">
    <source>
        <dbReference type="Proteomes" id="UP000078046"/>
    </source>
</evidence>
<evidence type="ECO:0000259" key="2">
    <source>
        <dbReference type="Pfam" id="PF23024"/>
    </source>
</evidence>
<protein>
    <recommendedName>
        <fullName evidence="5">DMAP1-binding domain-containing protein</fullName>
    </recommendedName>
</protein>
<sequence>MNLTSTYQFNQLKMANDPNMINKSCDSSNIGQVNVNVSTSSSHISPEIKPRFERKIHKLRRSFKIEDTNSTNRSKLIAGIISKDYVNPNNLCQLYTNAPKPNQKPNFYDAEKVHREHTPSPTEYIENKNNNTGNLPKDEYANIFIYENFNEMSEDEFQTLSAIQKSPPSKKLSISPHISKIIKILKNPHIYKEEPFNQSDAIEKSTNPENIYSPVGKTTSIIVSSDIDSLSENEIFNFWNNFIDLDYLSVDLIGSSLIQQLDYCLNITSGIPKTFWNSLKRHSSTEYKTIAYIEIDKSGAPVRFITYEKLFIHIKQVIYFLTRTKKDKQAILCNGMTVPLIFDENSCYQYIVAFYACLSIGAIPVTCDVYSENSSDKINLCEVNHSNVILTSKPFYEKLKMRKDYYSSLIKSNLLKENVWILIDNQMEGTYPKNFSCEPIFTDEKIAYIEYYYNDYEPLCVVNTFENVRKHVEAVSVACEYREAEIVVSTLDFTKTFGLWHSVLCGIWNGCQIIQLTFKMLKKNPSLWLKCISTHKCAVFLTTVSIINQLMVHEISLQCTTSQNNKLKSINLSSLRKVIIVDCDGPWVIVDIEKFEKTFEKYSLAKNITCQTSGSTSCNTISIRRSFQSSESIKINIRHLAYNIISENCDNDEYSLKINDCGEILPNSQCCVIRRNEIQSKKLEYCFSDEVGEICVNSDFMPSVITQNWPISSIDNAVTTNTKLSRRVSEMGIFKSKSVKNSSTNPTLFRQSSLLGFFSKKSMVYIVGKIDETLFIDNKFINFRDIINSILNVDSNSVVYKNRVVVFSLQILHEKHPIIIAEKCDTVNFEMAYRWLHKVISVISRLHKISIFCAGFVEKSIMPKPFNNKRCIAILKDMIENSELSILAQVINPIRINSKLPLPYPKQKDCIGPIGKHVGQIIRNDKLAYIAGRTLNAELPSDDIISLLRNNAVSHPDYIIMTIVKSKENLAISCLTLWKRCEKLAAGVHDKLGHLKSSSKVAIILYSHLDVVVHFYACIMNGFVPVLICPPKVYSIHSLHTIYNIVSVTKCQAILTNYQISSFLKSKNYPNNTKSLPKIYKIRSLNHKFVIRDYSKCSENVVFIQAYVTPDSEIEYSQMTYKSILNICNAIRLHCEAYLNKTTLLCFDIHHSFCMIMLVFMAVYSKQSNIIIPPSELEYNPALWLQCLTKYKIQNTYIDFNVMNVTFNFLINTDCNILPSSYGSKSCIIKKFADFDFSNLRNVSIVLKYRSVTNKFCKITCLLSKYGWTPNIITNVFSCQCNYAICLKNPYLYFPNEIYISAQSLRNRRIQIVNKDSDCISIKMYAVPSLLPGVELIIVDPDTNTQCSECQFGEIWLRSEFGATVLCSINDGESCLSAAESFANEQRVIAGSPDILNKCWSRSGIYGFTHTIQNDFNNTNVTCLYILGSLSEQLYYNRHYYYHVDIEDSIVQCADGINDACILAYEDQLLVIVEYNGLMEYILNCVIKISIKLIEDNYITPSIIMFVEPQCIPRNSRGDKQRPLLKKMIEEDSSCCRPIYTQIFRNIA</sequence>
<dbReference type="Pfam" id="PF23024">
    <property type="entry name" value="AMP-dom_DIP2-like"/>
    <property type="match status" value="1"/>
</dbReference>
<accession>A0A177B7R2</accession>
<evidence type="ECO:0008006" key="5">
    <source>
        <dbReference type="Google" id="ProtNLM"/>
    </source>
</evidence>
<dbReference type="EMBL" id="LWCA01000164">
    <property type="protein sequence ID" value="OAF70296.1"/>
    <property type="molecule type" value="Genomic_DNA"/>
</dbReference>
<dbReference type="InterPro" id="IPR000873">
    <property type="entry name" value="AMP-dep_synth/lig_dom"/>
</dbReference>
<dbReference type="SUPFAM" id="SSF56801">
    <property type="entry name" value="Acetyl-CoA synthetase-like"/>
    <property type="match status" value="2"/>
</dbReference>
<name>A0A177B7R2_9BILA</name>
<dbReference type="Proteomes" id="UP000078046">
    <property type="component" value="Unassembled WGS sequence"/>
</dbReference>